<feature type="region of interest" description="Disordered" evidence="1">
    <location>
        <begin position="67"/>
        <end position="95"/>
    </location>
</feature>
<evidence type="ECO:0000313" key="2">
    <source>
        <dbReference type="EMBL" id="KAF2241297.1"/>
    </source>
</evidence>
<dbReference type="GeneID" id="54589375"/>
<dbReference type="RefSeq" id="XP_033676301.1">
    <property type="nucleotide sequence ID" value="XM_033836045.1"/>
</dbReference>
<name>A0A6A6HTF4_9PLEO</name>
<protein>
    <submittedName>
        <fullName evidence="2">Uncharacterized protein</fullName>
    </submittedName>
</protein>
<keyword evidence="3" id="KW-1185">Reference proteome</keyword>
<evidence type="ECO:0000256" key="1">
    <source>
        <dbReference type="SAM" id="MobiDB-lite"/>
    </source>
</evidence>
<accession>A0A6A6HTF4</accession>
<reference evidence="2" key="1">
    <citation type="journal article" date="2020" name="Stud. Mycol.">
        <title>101 Dothideomycetes genomes: a test case for predicting lifestyles and emergence of pathogens.</title>
        <authorList>
            <person name="Haridas S."/>
            <person name="Albert R."/>
            <person name="Binder M."/>
            <person name="Bloem J."/>
            <person name="Labutti K."/>
            <person name="Salamov A."/>
            <person name="Andreopoulos B."/>
            <person name="Baker S."/>
            <person name="Barry K."/>
            <person name="Bills G."/>
            <person name="Bluhm B."/>
            <person name="Cannon C."/>
            <person name="Castanera R."/>
            <person name="Culley D."/>
            <person name="Daum C."/>
            <person name="Ezra D."/>
            <person name="Gonzalez J."/>
            <person name="Henrissat B."/>
            <person name="Kuo A."/>
            <person name="Liang C."/>
            <person name="Lipzen A."/>
            <person name="Lutzoni F."/>
            <person name="Magnuson J."/>
            <person name="Mondo S."/>
            <person name="Nolan M."/>
            <person name="Ohm R."/>
            <person name="Pangilinan J."/>
            <person name="Park H.-J."/>
            <person name="Ramirez L."/>
            <person name="Alfaro M."/>
            <person name="Sun H."/>
            <person name="Tritt A."/>
            <person name="Yoshinaga Y."/>
            <person name="Zwiers L.-H."/>
            <person name="Turgeon B."/>
            <person name="Goodwin S."/>
            <person name="Spatafora J."/>
            <person name="Crous P."/>
            <person name="Grigoriev I."/>
        </authorList>
    </citation>
    <scope>NUCLEOTIDE SEQUENCE</scope>
    <source>
        <strain evidence="2">CBS 122368</strain>
    </source>
</reference>
<dbReference type="OrthoDB" id="3799239at2759"/>
<dbReference type="EMBL" id="ML987213">
    <property type="protein sequence ID" value="KAF2241297.1"/>
    <property type="molecule type" value="Genomic_DNA"/>
</dbReference>
<organism evidence="2 3">
    <name type="scientific">Trematosphaeria pertusa</name>
    <dbReference type="NCBI Taxonomy" id="390896"/>
    <lineage>
        <taxon>Eukaryota</taxon>
        <taxon>Fungi</taxon>
        <taxon>Dikarya</taxon>
        <taxon>Ascomycota</taxon>
        <taxon>Pezizomycotina</taxon>
        <taxon>Dothideomycetes</taxon>
        <taxon>Pleosporomycetidae</taxon>
        <taxon>Pleosporales</taxon>
        <taxon>Massarineae</taxon>
        <taxon>Trematosphaeriaceae</taxon>
        <taxon>Trematosphaeria</taxon>
    </lineage>
</organism>
<dbReference type="Proteomes" id="UP000800094">
    <property type="component" value="Unassembled WGS sequence"/>
</dbReference>
<dbReference type="AlphaFoldDB" id="A0A6A6HTF4"/>
<proteinExistence type="predicted"/>
<feature type="region of interest" description="Disordered" evidence="1">
    <location>
        <begin position="233"/>
        <end position="253"/>
    </location>
</feature>
<sequence>MFQTTLYSRSSLNPSTEPRFIPRPVILQILERSHRTAVSDPELKQDPDQLFTLASALSRSKMSSILSISQHTQAATPEPANPPKQGASECDNPNTHHHSLKCGHTVQTSTSWPSVDAPKSACSSACVPRTSSSKNRTFVPFICSACIESTIRQNYIKIWKEYRHAGFYPSCNVDTNVGVWTYCAVRDMVESGMRMAQGTTGVFLLDYTKDYEHIDFTLSLAAEARERWSFRGRTRRERSRSRSPERFDEGEECEMGKARKSALWRQRYRERSPLRPTWDPIVDELAERLGDARVGLRKDGDVQGLLEGLGGLLTGSNALEERKGESEARKS</sequence>
<evidence type="ECO:0000313" key="3">
    <source>
        <dbReference type="Proteomes" id="UP000800094"/>
    </source>
</evidence>
<gene>
    <name evidence="2" type="ORF">BU26DRAFT_611125</name>
</gene>